<proteinExistence type="predicted"/>
<evidence type="ECO:0000313" key="3">
    <source>
        <dbReference type="Proteomes" id="UP001222325"/>
    </source>
</evidence>
<dbReference type="AlphaFoldDB" id="A0AAD6UHB1"/>
<accession>A0AAD6UHB1</accession>
<reference evidence="2" key="1">
    <citation type="submission" date="2023-03" db="EMBL/GenBank/DDBJ databases">
        <title>Massive genome expansion in bonnet fungi (Mycena s.s.) driven by repeated elements and novel gene families across ecological guilds.</title>
        <authorList>
            <consortium name="Lawrence Berkeley National Laboratory"/>
            <person name="Harder C.B."/>
            <person name="Miyauchi S."/>
            <person name="Viragh M."/>
            <person name="Kuo A."/>
            <person name="Thoen E."/>
            <person name="Andreopoulos B."/>
            <person name="Lu D."/>
            <person name="Skrede I."/>
            <person name="Drula E."/>
            <person name="Henrissat B."/>
            <person name="Morin E."/>
            <person name="Kohler A."/>
            <person name="Barry K."/>
            <person name="LaButti K."/>
            <person name="Morin E."/>
            <person name="Salamov A."/>
            <person name="Lipzen A."/>
            <person name="Mereny Z."/>
            <person name="Hegedus B."/>
            <person name="Baldrian P."/>
            <person name="Stursova M."/>
            <person name="Weitz H."/>
            <person name="Taylor A."/>
            <person name="Grigoriev I.V."/>
            <person name="Nagy L.G."/>
            <person name="Martin F."/>
            <person name="Kauserud H."/>
        </authorList>
    </citation>
    <scope>NUCLEOTIDE SEQUENCE</scope>
    <source>
        <strain evidence="2">CBHHK173m</strain>
    </source>
</reference>
<organism evidence="2 3">
    <name type="scientific">Mycena belliarum</name>
    <dbReference type="NCBI Taxonomy" id="1033014"/>
    <lineage>
        <taxon>Eukaryota</taxon>
        <taxon>Fungi</taxon>
        <taxon>Dikarya</taxon>
        <taxon>Basidiomycota</taxon>
        <taxon>Agaricomycotina</taxon>
        <taxon>Agaricomycetes</taxon>
        <taxon>Agaricomycetidae</taxon>
        <taxon>Agaricales</taxon>
        <taxon>Marasmiineae</taxon>
        <taxon>Mycenaceae</taxon>
        <taxon>Mycena</taxon>
    </lineage>
</organism>
<sequence length="342" mass="37144">MSARPPIRVSMSQPKDDQAAISLYHSDKSHIRASSAVPYVQTAVVCRQHLPTQLPPSSPFTSPAATPGPSPLRKRSRVSPHKPLRSLQPKKSDAYDFIRPDTDGEWSTLPTGKKFKAAQRSKPKTNGIKTTAPFSLLGTLAKPKVTGISASSERRVVTFLPPPLKAKNLDVLVEDAGESPRPDVSGAPPWRATKHSRESDSSPATATPKRRRVAENPYPSPANSRLTPGDATAYVDQPYMACSSPLSSPAAAATQPWAHHHIPSPPTSDPFPEFHPDVQATVAIDGVLLRYPRTKNLRRHGLDDLWDLLDLPSCGIVRSDDDNGTLNLELPVVFWQGQGNVV</sequence>
<comment type="caution">
    <text evidence="2">The sequence shown here is derived from an EMBL/GenBank/DDBJ whole genome shotgun (WGS) entry which is preliminary data.</text>
</comment>
<evidence type="ECO:0000313" key="2">
    <source>
        <dbReference type="EMBL" id="KAJ7103333.1"/>
    </source>
</evidence>
<name>A0AAD6UHB1_9AGAR</name>
<protein>
    <submittedName>
        <fullName evidence="2">Uncharacterized protein</fullName>
    </submittedName>
</protein>
<feature type="region of interest" description="Disordered" evidence="1">
    <location>
        <begin position="253"/>
        <end position="274"/>
    </location>
</feature>
<feature type="region of interest" description="Disordered" evidence="1">
    <location>
        <begin position="176"/>
        <end position="230"/>
    </location>
</feature>
<evidence type="ECO:0000256" key="1">
    <source>
        <dbReference type="SAM" id="MobiDB-lite"/>
    </source>
</evidence>
<feature type="compositionally biased region" description="Basic residues" evidence="1">
    <location>
        <begin position="72"/>
        <end position="84"/>
    </location>
</feature>
<dbReference type="Proteomes" id="UP001222325">
    <property type="component" value="Unassembled WGS sequence"/>
</dbReference>
<feature type="region of interest" description="Disordered" evidence="1">
    <location>
        <begin position="51"/>
        <end position="129"/>
    </location>
</feature>
<keyword evidence="3" id="KW-1185">Reference proteome</keyword>
<feature type="compositionally biased region" description="Basic residues" evidence="1">
    <location>
        <begin position="113"/>
        <end position="123"/>
    </location>
</feature>
<feature type="compositionally biased region" description="Basic and acidic residues" evidence="1">
    <location>
        <begin position="90"/>
        <end position="102"/>
    </location>
</feature>
<dbReference type="EMBL" id="JARJCN010000002">
    <property type="protein sequence ID" value="KAJ7103333.1"/>
    <property type="molecule type" value="Genomic_DNA"/>
</dbReference>
<gene>
    <name evidence="2" type="ORF">B0H15DRAFT_942803</name>
</gene>